<dbReference type="AlphaFoldDB" id="A0ABD1EKL3"/>
<accession>A0ABD1EKL3</accession>
<dbReference type="PROSITE" id="PS00233">
    <property type="entry name" value="CHIT_BIND_RR_1"/>
    <property type="match status" value="1"/>
</dbReference>
<dbReference type="InterPro" id="IPR031311">
    <property type="entry name" value="CHIT_BIND_RR_consensus"/>
</dbReference>
<proteinExistence type="predicted"/>
<dbReference type="PANTHER" id="PTHR12236:SF75">
    <property type="entry name" value="CUTICULAR PROTEIN 62BB, ISOFORM A"/>
    <property type="match status" value="1"/>
</dbReference>
<organism evidence="3 4">
    <name type="scientific">Hypothenemus hampei</name>
    <name type="common">Coffee berry borer</name>
    <dbReference type="NCBI Taxonomy" id="57062"/>
    <lineage>
        <taxon>Eukaryota</taxon>
        <taxon>Metazoa</taxon>
        <taxon>Ecdysozoa</taxon>
        <taxon>Arthropoda</taxon>
        <taxon>Hexapoda</taxon>
        <taxon>Insecta</taxon>
        <taxon>Pterygota</taxon>
        <taxon>Neoptera</taxon>
        <taxon>Endopterygota</taxon>
        <taxon>Coleoptera</taxon>
        <taxon>Polyphaga</taxon>
        <taxon>Cucujiformia</taxon>
        <taxon>Curculionidae</taxon>
        <taxon>Scolytinae</taxon>
        <taxon>Hypothenemus</taxon>
    </lineage>
</organism>
<dbReference type="Pfam" id="PF00379">
    <property type="entry name" value="Chitin_bind_4"/>
    <property type="match status" value="1"/>
</dbReference>
<dbReference type="InterPro" id="IPR000618">
    <property type="entry name" value="Insect_cuticle"/>
</dbReference>
<name>A0ABD1EKL3_HYPHA</name>
<dbReference type="InterPro" id="IPR051217">
    <property type="entry name" value="Insect_Cuticle_Struc_Prot"/>
</dbReference>
<reference evidence="3 4" key="1">
    <citation type="submission" date="2024-05" db="EMBL/GenBank/DDBJ databases">
        <title>Genetic variation in Jamaican populations of the coffee berry borer (Hypothenemus hampei).</title>
        <authorList>
            <person name="Errbii M."/>
            <person name="Myrie A."/>
        </authorList>
    </citation>
    <scope>NUCLEOTIDE SEQUENCE [LARGE SCALE GENOMIC DNA]</scope>
    <source>
        <strain evidence="3">JA-Hopewell-2020-01-JO</strain>
        <tissue evidence="3">Whole body</tissue>
    </source>
</reference>
<protein>
    <submittedName>
        <fullName evidence="3">Uncharacterized protein</fullName>
    </submittedName>
</protein>
<keyword evidence="1 2" id="KW-0193">Cuticle</keyword>
<evidence type="ECO:0000256" key="2">
    <source>
        <dbReference type="PROSITE-ProRule" id="PRU00497"/>
    </source>
</evidence>
<dbReference type="Proteomes" id="UP001566132">
    <property type="component" value="Unassembled WGS sequence"/>
</dbReference>
<dbReference type="PANTHER" id="PTHR12236">
    <property type="entry name" value="STRUCTURAL CONTITUENT OF CUTICLE"/>
    <property type="match status" value="1"/>
</dbReference>
<sequence>MKILFFGHLLSYRKFTHSRAVLFNLLFFPKPTHLQKDGYSFFKFYGPVNGDEQQIIIKKPSDTYTIDFWAKPDYFFHYGVQDSETGNSQTHEQSRDDDRVEGEYRVLQEDGLTRIVRYFADPEIGFQANIEYARIDKK</sequence>
<comment type="caution">
    <text evidence="3">The sequence shown here is derived from an EMBL/GenBank/DDBJ whole genome shotgun (WGS) entry which is preliminary data.</text>
</comment>
<gene>
    <name evidence="3" type="ORF">ABEB36_008064</name>
</gene>
<evidence type="ECO:0000313" key="4">
    <source>
        <dbReference type="Proteomes" id="UP001566132"/>
    </source>
</evidence>
<dbReference type="EMBL" id="JBDJPC010000006">
    <property type="protein sequence ID" value="KAL1497035.1"/>
    <property type="molecule type" value="Genomic_DNA"/>
</dbReference>
<evidence type="ECO:0000256" key="1">
    <source>
        <dbReference type="ARBA" id="ARBA00022460"/>
    </source>
</evidence>
<dbReference type="PROSITE" id="PS51155">
    <property type="entry name" value="CHIT_BIND_RR_2"/>
    <property type="match status" value="1"/>
</dbReference>
<evidence type="ECO:0000313" key="3">
    <source>
        <dbReference type="EMBL" id="KAL1497035.1"/>
    </source>
</evidence>
<dbReference type="GO" id="GO:0042302">
    <property type="term" value="F:structural constituent of cuticle"/>
    <property type="evidence" value="ECO:0007669"/>
    <property type="project" value="UniProtKB-UniRule"/>
</dbReference>
<keyword evidence="4" id="KW-1185">Reference proteome</keyword>